<name>A0A4V1N243_9FLAO</name>
<dbReference type="Proteomes" id="UP000290283">
    <property type="component" value="Unassembled WGS sequence"/>
</dbReference>
<gene>
    <name evidence="1" type="ORF">EQG63_00365</name>
</gene>
<dbReference type="EMBL" id="SBKO01000001">
    <property type="protein sequence ID" value="RXR20421.1"/>
    <property type="molecule type" value="Genomic_DNA"/>
</dbReference>
<reference evidence="2" key="1">
    <citation type="submission" date="2019-01" db="EMBL/GenBank/DDBJ databases">
        <title>Cytophagaceae bacterium strain CAR-16.</title>
        <authorList>
            <person name="Chen W.-M."/>
        </authorList>
    </citation>
    <scope>NUCLEOTIDE SEQUENCE [LARGE SCALE GENOMIC DNA]</scope>
    <source>
        <strain evidence="2">LLJ-11</strain>
    </source>
</reference>
<proteinExistence type="predicted"/>
<evidence type="ECO:0000313" key="1">
    <source>
        <dbReference type="EMBL" id="RXR20421.1"/>
    </source>
</evidence>
<dbReference type="AlphaFoldDB" id="A0A4V1N243"/>
<organism evidence="1 2">
    <name type="scientific">Flavobacterium amnicola</name>
    <dbReference type="NCBI Taxonomy" id="2506422"/>
    <lineage>
        <taxon>Bacteria</taxon>
        <taxon>Pseudomonadati</taxon>
        <taxon>Bacteroidota</taxon>
        <taxon>Flavobacteriia</taxon>
        <taxon>Flavobacteriales</taxon>
        <taxon>Flavobacteriaceae</taxon>
        <taxon>Flavobacterium</taxon>
    </lineage>
</organism>
<dbReference type="RefSeq" id="WP_129433113.1">
    <property type="nucleotide sequence ID" value="NZ_SBKO01000001.1"/>
</dbReference>
<comment type="caution">
    <text evidence="1">The sequence shown here is derived from an EMBL/GenBank/DDBJ whole genome shotgun (WGS) entry which is preliminary data.</text>
</comment>
<accession>A0A4V1N243</accession>
<protein>
    <submittedName>
        <fullName evidence="1">Peptidoglycan-binding protein LysM</fullName>
    </submittedName>
</protein>
<sequence length="215" mass="24500">MTKKQIFYLGLFASIITLSSGFRPFSVELFPWFHVFEKHGIYTVPTEVEVEQKFFDVPFTGKTFVGFQQNLAARESHCKYNKVNTLGYLGKYQFGSETLESLGINDEEKFLRSRKLQEKAFLANLSRNKWELRKEIAKYDGKTIKGIEITESGILAAAHLGGAGSVKRFLKTNGNRKFKDGYGTSITEYLREFAGYDTSSIEANKRAKAKHYSIN</sequence>
<dbReference type="OrthoDB" id="1143238at2"/>
<evidence type="ECO:0000313" key="2">
    <source>
        <dbReference type="Proteomes" id="UP000290283"/>
    </source>
</evidence>
<keyword evidence="2" id="KW-1185">Reference proteome</keyword>